<protein>
    <submittedName>
        <fullName evidence="2">Uncharacterized protein</fullName>
    </submittedName>
</protein>
<evidence type="ECO:0000313" key="2">
    <source>
        <dbReference type="EMBL" id="QLH83868.1"/>
    </source>
</evidence>
<proteinExistence type="predicted"/>
<feature type="compositionally biased region" description="Basic and acidic residues" evidence="1">
    <location>
        <begin position="17"/>
        <end position="35"/>
    </location>
</feature>
<dbReference type="Proteomes" id="UP000509346">
    <property type="component" value="Chromosome"/>
</dbReference>
<feature type="region of interest" description="Disordered" evidence="1">
    <location>
        <begin position="1"/>
        <end position="35"/>
    </location>
</feature>
<organism evidence="2 3">
    <name type="scientific">Halosimplex pelagicum</name>
    <dbReference type="NCBI Taxonomy" id="869886"/>
    <lineage>
        <taxon>Archaea</taxon>
        <taxon>Methanobacteriati</taxon>
        <taxon>Methanobacteriota</taxon>
        <taxon>Stenosarchaea group</taxon>
        <taxon>Halobacteria</taxon>
        <taxon>Halobacteriales</taxon>
        <taxon>Haloarculaceae</taxon>
        <taxon>Halosimplex</taxon>
    </lineage>
</organism>
<dbReference type="AlphaFoldDB" id="A0A7D5T753"/>
<name>A0A7D5T753_9EURY</name>
<dbReference type="KEGG" id="hpel:HZS54_20530"/>
<keyword evidence="3" id="KW-1185">Reference proteome</keyword>
<gene>
    <name evidence="2" type="ORF">HZS54_20530</name>
</gene>
<dbReference type="RefSeq" id="WP_179918926.1">
    <property type="nucleotide sequence ID" value="NZ_CP058909.1"/>
</dbReference>
<dbReference type="GeneID" id="56085029"/>
<sequence length="59" mass="6321">MVELDNADGDAADAGTDDNRVDEESVGAEAREDAHLDDVADGCGCTEIWEHLSEERADD</sequence>
<reference evidence="2 3" key="1">
    <citation type="submission" date="2020-07" db="EMBL/GenBank/DDBJ databases">
        <title>Halosimplex litoreum sp. nov. and Halosimplex rubrum sp. nov., isolated from different salt environments.</title>
        <authorList>
            <person name="Cui H."/>
        </authorList>
    </citation>
    <scope>NUCLEOTIDE SEQUENCE [LARGE SCALE GENOMIC DNA]</scope>
    <source>
        <strain evidence="2 3">R2</strain>
    </source>
</reference>
<dbReference type="OrthoDB" id="330977at2157"/>
<evidence type="ECO:0000256" key="1">
    <source>
        <dbReference type="SAM" id="MobiDB-lite"/>
    </source>
</evidence>
<dbReference type="EMBL" id="CP058909">
    <property type="protein sequence ID" value="QLH83868.1"/>
    <property type="molecule type" value="Genomic_DNA"/>
</dbReference>
<accession>A0A7D5T753</accession>
<feature type="compositionally biased region" description="Acidic residues" evidence="1">
    <location>
        <begin position="1"/>
        <end position="11"/>
    </location>
</feature>
<evidence type="ECO:0000313" key="3">
    <source>
        <dbReference type="Proteomes" id="UP000509346"/>
    </source>
</evidence>